<dbReference type="InterPro" id="IPR003280">
    <property type="entry name" value="2pore_dom_K_chnl"/>
</dbReference>
<evidence type="ECO:0000256" key="12">
    <source>
        <dbReference type="ARBA" id="ARBA00022989"/>
    </source>
</evidence>
<organism evidence="18">
    <name type="scientific">Araucaria cunninghamii</name>
    <name type="common">Hoop pine</name>
    <name type="synonym">Moreton Bay pine</name>
    <dbReference type="NCBI Taxonomy" id="56994"/>
    <lineage>
        <taxon>Eukaryota</taxon>
        <taxon>Viridiplantae</taxon>
        <taxon>Streptophyta</taxon>
        <taxon>Embryophyta</taxon>
        <taxon>Tracheophyta</taxon>
        <taxon>Spermatophyta</taxon>
        <taxon>Pinopsida</taxon>
        <taxon>Pinidae</taxon>
        <taxon>Conifers II</taxon>
        <taxon>Araucariales</taxon>
        <taxon>Araucariaceae</taxon>
        <taxon>Araucaria</taxon>
    </lineage>
</organism>
<evidence type="ECO:0000256" key="15">
    <source>
        <dbReference type="ARBA" id="ARBA00023303"/>
    </source>
</evidence>
<dbReference type="PANTHER" id="PTHR11003:SF282">
    <property type="entry name" value="TWO-PORE POTASSIUM CHANNEL 3"/>
    <property type="match status" value="1"/>
</dbReference>
<keyword evidence="9" id="KW-0631">Potassium channel</keyword>
<evidence type="ECO:0000256" key="13">
    <source>
        <dbReference type="ARBA" id="ARBA00023065"/>
    </source>
</evidence>
<dbReference type="Pfam" id="PF07885">
    <property type="entry name" value="Ion_trans_2"/>
    <property type="match status" value="2"/>
</dbReference>
<keyword evidence="15" id="KW-0407">Ion channel</keyword>
<keyword evidence="5" id="KW-0633">Potassium transport</keyword>
<keyword evidence="8" id="KW-0677">Repeat</keyword>
<evidence type="ECO:0000256" key="14">
    <source>
        <dbReference type="ARBA" id="ARBA00023136"/>
    </source>
</evidence>
<evidence type="ECO:0000256" key="10">
    <source>
        <dbReference type="ARBA" id="ARBA00022837"/>
    </source>
</evidence>
<keyword evidence="12 16" id="KW-1133">Transmembrane helix</keyword>
<dbReference type="GO" id="GO:0046872">
    <property type="term" value="F:metal ion binding"/>
    <property type="evidence" value="ECO:0007669"/>
    <property type="project" value="UniProtKB-KW"/>
</dbReference>
<feature type="transmembrane region" description="Helical" evidence="16">
    <location>
        <begin position="303"/>
        <end position="324"/>
    </location>
</feature>
<dbReference type="GO" id="GO:0030322">
    <property type="term" value="P:stabilization of membrane potential"/>
    <property type="evidence" value="ECO:0007669"/>
    <property type="project" value="TreeGrafter"/>
</dbReference>
<name>A0A0D6QRI6_ARACU</name>
<feature type="transmembrane region" description="Helical" evidence="16">
    <location>
        <begin position="212"/>
        <end position="229"/>
    </location>
</feature>
<accession>A0A0D6QRI6</accession>
<dbReference type="PROSITE" id="PS00018">
    <property type="entry name" value="EF_HAND_1"/>
    <property type="match status" value="1"/>
</dbReference>
<protein>
    <recommendedName>
        <fullName evidence="17">Potassium channel domain-containing protein</fullName>
    </recommendedName>
</protein>
<evidence type="ECO:0000256" key="11">
    <source>
        <dbReference type="ARBA" id="ARBA00022958"/>
    </source>
</evidence>
<dbReference type="PRINTS" id="PR01333">
    <property type="entry name" value="2POREKCHANEL"/>
</dbReference>
<dbReference type="EMBL" id="GCKF01045476">
    <property type="protein sequence ID" value="JAG93832.1"/>
    <property type="molecule type" value="Transcribed_RNA"/>
</dbReference>
<dbReference type="SUPFAM" id="SSF47473">
    <property type="entry name" value="EF-hand"/>
    <property type="match status" value="1"/>
</dbReference>
<feature type="transmembrane region" description="Helical" evidence="16">
    <location>
        <begin position="241"/>
        <end position="266"/>
    </location>
</feature>
<keyword evidence="6 16" id="KW-0812">Transmembrane</keyword>
<dbReference type="AlphaFoldDB" id="A0A0D6QRI6"/>
<proteinExistence type="inferred from homology"/>
<evidence type="ECO:0000256" key="2">
    <source>
        <dbReference type="ARBA" id="ARBA00010159"/>
    </source>
</evidence>
<comment type="subunit">
    <text evidence="3">Homodimer.</text>
</comment>
<evidence type="ECO:0000256" key="5">
    <source>
        <dbReference type="ARBA" id="ARBA00022538"/>
    </source>
</evidence>
<dbReference type="InterPro" id="IPR013099">
    <property type="entry name" value="K_chnl_dom"/>
</dbReference>
<sequence>MNEPLLPAYVQSPRLRAPDNLLFSLPEDEQVDRPLTTSNSSSAINVGALKERLIFGSSVDAEPLLRSPSFAGIRTSENVDIEGLAEAKGEEASFTFERDSGRWPVENIDPSEREREHPFVVDLSDGGINNRLQSNEQSWNFNAGRRRNLHRSRTAPAMSNIGNVRENLKRPELDSASSIVKQAFVYLMLYLVVGVFIYSFNKDKFSGNETHAIVDALYFCIVTMCTIGYGDITPMTTSTKLFACLFVLVGFGFIDILLGGMVTYVLDKQENLLLTTVEGSHHDIAKTYIVDVKKGRMRIRMKVALALGVVILCIGVGTLVMHFAEDLGWTDAFYLSVMSVTTVGYGDHAFNTLTGRLFASIWLLVSTLAVARAFLYFAEARIDKRHRLIAKWVLHRDMTIQDLLAADIDNNGFVSKSEYVIYKLKELGKVEEKDILEIVKQFNRLDPDNSGKITLSLLSAGH</sequence>
<evidence type="ECO:0000256" key="9">
    <source>
        <dbReference type="ARBA" id="ARBA00022826"/>
    </source>
</evidence>
<feature type="domain" description="Potassium channel" evidence="17">
    <location>
        <begin position="310"/>
        <end position="379"/>
    </location>
</feature>
<comment type="similarity">
    <text evidence="2">Belongs to the two pore domain potassium channel (TC 1.A.1.7) family.</text>
</comment>
<keyword evidence="13" id="KW-0406">Ion transport</keyword>
<dbReference type="InterPro" id="IPR018247">
    <property type="entry name" value="EF_Hand_1_Ca_BS"/>
</dbReference>
<dbReference type="GO" id="GO:0022841">
    <property type="term" value="F:potassium ion leak channel activity"/>
    <property type="evidence" value="ECO:0007669"/>
    <property type="project" value="TreeGrafter"/>
</dbReference>
<evidence type="ECO:0000313" key="18">
    <source>
        <dbReference type="EMBL" id="JAG93832.1"/>
    </source>
</evidence>
<dbReference type="GO" id="GO:0015271">
    <property type="term" value="F:outward rectifier potassium channel activity"/>
    <property type="evidence" value="ECO:0007669"/>
    <property type="project" value="TreeGrafter"/>
</dbReference>
<dbReference type="Gene3D" id="1.10.238.10">
    <property type="entry name" value="EF-hand"/>
    <property type="match status" value="1"/>
</dbReference>
<evidence type="ECO:0000256" key="1">
    <source>
        <dbReference type="ARBA" id="ARBA00004141"/>
    </source>
</evidence>
<comment type="subcellular location">
    <subcellularLocation>
        <location evidence="1">Membrane</location>
        <topology evidence="1">Multi-pass membrane protein</topology>
    </subcellularLocation>
</comment>
<evidence type="ECO:0000256" key="7">
    <source>
        <dbReference type="ARBA" id="ARBA00022723"/>
    </source>
</evidence>
<evidence type="ECO:0000259" key="17">
    <source>
        <dbReference type="Pfam" id="PF07885"/>
    </source>
</evidence>
<dbReference type="GO" id="GO:0005886">
    <property type="term" value="C:plasma membrane"/>
    <property type="evidence" value="ECO:0007669"/>
    <property type="project" value="TreeGrafter"/>
</dbReference>
<keyword evidence="10" id="KW-0106">Calcium</keyword>
<dbReference type="GO" id="GO:0009705">
    <property type="term" value="C:plant-type vacuole membrane"/>
    <property type="evidence" value="ECO:0007669"/>
    <property type="project" value="TreeGrafter"/>
</dbReference>
<dbReference type="PANTHER" id="PTHR11003">
    <property type="entry name" value="POTASSIUM CHANNEL, SUBFAMILY K"/>
    <property type="match status" value="1"/>
</dbReference>
<feature type="domain" description="Potassium channel" evidence="17">
    <location>
        <begin position="186"/>
        <end position="264"/>
    </location>
</feature>
<evidence type="ECO:0000256" key="3">
    <source>
        <dbReference type="ARBA" id="ARBA00011738"/>
    </source>
</evidence>
<feature type="transmembrane region" description="Helical" evidence="16">
    <location>
        <begin position="357"/>
        <end position="378"/>
    </location>
</feature>
<dbReference type="SUPFAM" id="SSF81324">
    <property type="entry name" value="Voltage-gated potassium channels"/>
    <property type="match status" value="2"/>
</dbReference>
<keyword evidence="14 16" id="KW-0472">Membrane</keyword>
<keyword evidence="7" id="KW-0479">Metal-binding</keyword>
<evidence type="ECO:0000256" key="6">
    <source>
        <dbReference type="ARBA" id="ARBA00022692"/>
    </source>
</evidence>
<keyword evidence="11" id="KW-0630">Potassium</keyword>
<evidence type="ECO:0000256" key="16">
    <source>
        <dbReference type="SAM" id="Phobius"/>
    </source>
</evidence>
<keyword evidence="4" id="KW-0813">Transport</keyword>
<dbReference type="InterPro" id="IPR011992">
    <property type="entry name" value="EF-hand-dom_pair"/>
</dbReference>
<feature type="transmembrane region" description="Helical" evidence="16">
    <location>
        <begin position="183"/>
        <end position="200"/>
    </location>
</feature>
<dbReference type="Gene3D" id="1.10.287.70">
    <property type="match status" value="2"/>
</dbReference>
<dbReference type="FunFam" id="1.10.287.70:FF:000102">
    <property type="entry name" value="Two-pore potassium channel 3"/>
    <property type="match status" value="1"/>
</dbReference>
<evidence type="ECO:0000256" key="4">
    <source>
        <dbReference type="ARBA" id="ARBA00022448"/>
    </source>
</evidence>
<evidence type="ECO:0000256" key="8">
    <source>
        <dbReference type="ARBA" id="ARBA00022737"/>
    </source>
</evidence>
<reference evidence="18" key="1">
    <citation type="submission" date="2015-03" db="EMBL/GenBank/DDBJ databases">
        <title>A transcriptome of Araucaria cunninghamii, an australian fine timber species.</title>
        <authorList>
            <person name="Jing Yi C.J.Y."/>
            <person name="Yin San L.Y.S."/>
            <person name="Abdul Karim S.S."/>
            <person name="Wan Azmi N.N."/>
            <person name="Hercus R.R."/>
            <person name="Croft L.L."/>
        </authorList>
    </citation>
    <scope>NUCLEOTIDE SEQUENCE</scope>
    <source>
        <strain evidence="18">MI0301</strain>
        <tissue evidence="18">Leaf</tissue>
    </source>
</reference>